<keyword evidence="2" id="KW-1185">Reference proteome</keyword>
<evidence type="ECO:0000313" key="1">
    <source>
        <dbReference type="EMBL" id="KFK28926.1"/>
    </source>
</evidence>
<organism evidence="1 2">
    <name type="scientific">Arabis alpina</name>
    <name type="common">Alpine rock-cress</name>
    <dbReference type="NCBI Taxonomy" id="50452"/>
    <lineage>
        <taxon>Eukaryota</taxon>
        <taxon>Viridiplantae</taxon>
        <taxon>Streptophyta</taxon>
        <taxon>Embryophyta</taxon>
        <taxon>Tracheophyta</taxon>
        <taxon>Spermatophyta</taxon>
        <taxon>Magnoliopsida</taxon>
        <taxon>eudicotyledons</taxon>
        <taxon>Gunneridae</taxon>
        <taxon>Pentapetalae</taxon>
        <taxon>rosids</taxon>
        <taxon>malvids</taxon>
        <taxon>Brassicales</taxon>
        <taxon>Brassicaceae</taxon>
        <taxon>Arabideae</taxon>
        <taxon>Arabis</taxon>
    </lineage>
</organism>
<protein>
    <submittedName>
        <fullName evidence="1">Uncharacterized protein</fullName>
    </submittedName>
</protein>
<proteinExistence type="predicted"/>
<dbReference type="Gramene" id="KFK28926">
    <property type="protein sequence ID" value="KFK28926"/>
    <property type="gene ID" value="AALP_AA7G066300"/>
</dbReference>
<dbReference type="Proteomes" id="UP000029120">
    <property type="component" value="Chromosome 7"/>
</dbReference>
<gene>
    <name evidence="1" type="ordered locus">AALP_Aa7g066300</name>
</gene>
<name>A0A087GGC4_ARAAL</name>
<dbReference type="AlphaFoldDB" id="A0A087GGC4"/>
<reference evidence="2" key="1">
    <citation type="journal article" date="2015" name="Nat. Plants">
        <title>Genome expansion of Arabis alpina linked with retrotransposition and reduced symmetric DNA methylation.</title>
        <authorList>
            <person name="Willing E.M."/>
            <person name="Rawat V."/>
            <person name="Mandakova T."/>
            <person name="Maumus F."/>
            <person name="James G.V."/>
            <person name="Nordstroem K.J."/>
            <person name="Becker C."/>
            <person name="Warthmann N."/>
            <person name="Chica C."/>
            <person name="Szarzynska B."/>
            <person name="Zytnicki M."/>
            <person name="Albani M.C."/>
            <person name="Kiefer C."/>
            <person name="Bergonzi S."/>
            <person name="Castaings L."/>
            <person name="Mateos J.L."/>
            <person name="Berns M.C."/>
            <person name="Bujdoso N."/>
            <person name="Piofczyk T."/>
            <person name="de Lorenzo L."/>
            <person name="Barrero-Sicilia C."/>
            <person name="Mateos I."/>
            <person name="Piednoel M."/>
            <person name="Hagmann J."/>
            <person name="Chen-Min-Tao R."/>
            <person name="Iglesias-Fernandez R."/>
            <person name="Schuster S.C."/>
            <person name="Alonso-Blanco C."/>
            <person name="Roudier F."/>
            <person name="Carbonero P."/>
            <person name="Paz-Ares J."/>
            <person name="Davis S.J."/>
            <person name="Pecinka A."/>
            <person name="Quesneville H."/>
            <person name="Colot V."/>
            <person name="Lysak M.A."/>
            <person name="Weigel D."/>
            <person name="Coupland G."/>
            <person name="Schneeberger K."/>
        </authorList>
    </citation>
    <scope>NUCLEOTIDE SEQUENCE [LARGE SCALE GENOMIC DNA]</scope>
    <source>
        <strain evidence="2">cv. Pajares</strain>
    </source>
</reference>
<feature type="non-terminal residue" evidence="1">
    <location>
        <position position="1"/>
    </location>
</feature>
<accession>A0A087GGC4</accession>
<sequence length="75" mass="8584">IGKALEFVDEADILYPQLGPRQSFSKSTSLWYLKTTQLHFTRLVIFSMLPPVGPIAVADKDRCIHERQDVSFFDV</sequence>
<dbReference type="EMBL" id="CM002875">
    <property type="protein sequence ID" value="KFK28926.1"/>
    <property type="molecule type" value="Genomic_DNA"/>
</dbReference>
<evidence type="ECO:0000313" key="2">
    <source>
        <dbReference type="Proteomes" id="UP000029120"/>
    </source>
</evidence>